<evidence type="ECO:0000256" key="6">
    <source>
        <dbReference type="ARBA" id="ARBA00022840"/>
    </source>
</evidence>
<dbReference type="Gene3D" id="3.30.200.20">
    <property type="entry name" value="Phosphorylase Kinase, domain 1"/>
    <property type="match status" value="1"/>
</dbReference>
<evidence type="ECO:0000256" key="3">
    <source>
        <dbReference type="ARBA" id="ARBA00022697"/>
    </source>
</evidence>
<evidence type="ECO:0000256" key="5">
    <source>
        <dbReference type="ARBA" id="ARBA00022777"/>
    </source>
</evidence>
<dbReference type="PANTHER" id="PTHR21064:SF6">
    <property type="entry name" value="AMINOGLYCOSIDE PHOSPHOTRANSFERASE DOMAIN-CONTAINING PROTEIN"/>
    <property type="match status" value="1"/>
</dbReference>
<gene>
    <name evidence="8" type="primary">thrB</name>
    <name evidence="11" type="ORF">EU981_01405</name>
</gene>
<dbReference type="GO" id="GO:0009088">
    <property type="term" value="P:threonine biosynthetic process"/>
    <property type="evidence" value="ECO:0007669"/>
    <property type="project" value="UniProtKB-UniRule"/>
</dbReference>
<evidence type="ECO:0000256" key="2">
    <source>
        <dbReference type="ARBA" id="ARBA00022679"/>
    </source>
</evidence>
<dbReference type="HAMAP" id="MF_00301">
    <property type="entry name" value="Homoser_kinase_2"/>
    <property type="match status" value="1"/>
</dbReference>
<accession>A0A937AE91</accession>
<keyword evidence="2 8" id="KW-0808">Transferase</keyword>
<evidence type="ECO:0000256" key="8">
    <source>
        <dbReference type="HAMAP-Rule" id="MF_00301"/>
    </source>
</evidence>
<keyword evidence="5 8" id="KW-0418">Kinase</keyword>
<dbReference type="InterPro" id="IPR011009">
    <property type="entry name" value="Kinase-like_dom_sf"/>
</dbReference>
<sequence length="326" mass="37838">MAVYTHPHPTELRKFLQEYTIGNLVSSNPIIDGIENSNFLIQTSTGTFVLTLYEERTDEHDLPFFIGLLNHAVLNKLSCPRPIPRNDGKPYGKLSGRPAHIFSYINGSSLNDVSDKHCAEVGYALALMHQKMKNFTSYRKNMLSLPYWKVLWKQCLLHDLDKDLKKEIVSELHFLEENWPKNLPTGIIHADLFPDNVLFHNDHIVGLIDFYFSCHDFLIYDFSICINAWCFDQNNTYNLSKGNSIFNGYNAIRTISENELQFLPILLRGASLRFFLTRLYDSYNIPLSPFAIKKDPMEYLYKLRFHKQISSISQYGFDDETSLRIC</sequence>
<dbReference type="Pfam" id="PF01636">
    <property type="entry name" value="APH"/>
    <property type="match status" value="1"/>
</dbReference>
<name>A0A937AE91_9HYPH</name>
<comment type="catalytic activity">
    <reaction evidence="8">
        <text>L-homoserine + ATP = O-phospho-L-homoserine + ADP + H(+)</text>
        <dbReference type="Rhea" id="RHEA:13985"/>
        <dbReference type="ChEBI" id="CHEBI:15378"/>
        <dbReference type="ChEBI" id="CHEBI:30616"/>
        <dbReference type="ChEBI" id="CHEBI:57476"/>
        <dbReference type="ChEBI" id="CHEBI:57590"/>
        <dbReference type="ChEBI" id="CHEBI:456216"/>
        <dbReference type="EC" id="2.7.1.39"/>
    </reaction>
</comment>
<comment type="similarity">
    <text evidence="7 8">Belongs to the pseudomonas-type ThrB family.</text>
</comment>
<dbReference type="NCBIfam" id="NF003558">
    <property type="entry name" value="PRK05231.1"/>
    <property type="match status" value="1"/>
</dbReference>
<dbReference type="InterPro" id="IPR002575">
    <property type="entry name" value="Aminoglycoside_PTrfase"/>
</dbReference>
<dbReference type="GO" id="GO:0004413">
    <property type="term" value="F:homoserine kinase activity"/>
    <property type="evidence" value="ECO:0007669"/>
    <property type="project" value="UniProtKB-UniRule"/>
</dbReference>
<dbReference type="Proteomes" id="UP000736856">
    <property type="component" value="Unassembled WGS sequence"/>
</dbReference>
<dbReference type="CDD" id="cd05153">
    <property type="entry name" value="HomoserineK_II"/>
    <property type="match status" value="1"/>
</dbReference>
<dbReference type="InterPro" id="IPR005280">
    <property type="entry name" value="Homoserine_kinase_II"/>
</dbReference>
<evidence type="ECO:0000313" key="12">
    <source>
        <dbReference type="Proteomes" id="UP000736856"/>
    </source>
</evidence>
<evidence type="ECO:0000256" key="9">
    <source>
        <dbReference type="NCBIfam" id="TIGR00938"/>
    </source>
</evidence>
<dbReference type="AlphaFoldDB" id="A0A937AE91"/>
<keyword evidence="4 8" id="KW-0547">Nucleotide-binding</keyword>
<evidence type="ECO:0000313" key="11">
    <source>
        <dbReference type="EMBL" id="MBL0848749.1"/>
    </source>
</evidence>
<protein>
    <recommendedName>
        <fullName evidence="8 9">Homoserine kinase</fullName>
        <shortName evidence="8">HK</shortName>
        <shortName evidence="8">HSK</shortName>
        <ecNumber evidence="8 9">2.7.1.39</ecNumber>
    </recommendedName>
</protein>
<keyword evidence="3 8" id="KW-0791">Threonine biosynthesis</keyword>
<proteinExistence type="inferred from homology"/>
<evidence type="ECO:0000259" key="10">
    <source>
        <dbReference type="Pfam" id="PF01636"/>
    </source>
</evidence>
<dbReference type="PANTHER" id="PTHR21064">
    <property type="entry name" value="AMINOGLYCOSIDE PHOSPHOTRANSFERASE DOMAIN-CONTAINING PROTEIN-RELATED"/>
    <property type="match status" value="1"/>
</dbReference>
<dbReference type="GO" id="GO:0005524">
    <property type="term" value="F:ATP binding"/>
    <property type="evidence" value="ECO:0007669"/>
    <property type="project" value="UniProtKB-KW"/>
</dbReference>
<dbReference type="SUPFAM" id="SSF56112">
    <property type="entry name" value="Protein kinase-like (PK-like)"/>
    <property type="match status" value="1"/>
</dbReference>
<feature type="domain" description="Aminoglycoside phosphotransferase" evidence="10">
    <location>
        <begin position="29"/>
        <end position="241"/>
    </location>
</feature>
<comment type="caution">
    <text evidence="11">The sequence shown here is derived from an EMBL/GenBank/DDBJ whole genome shotgun (WGS) entry which is preliminary data.</text>
</comment>
<evidence type="ECO:0000256" key="1">
    <source>
        <dbReference type="ARBA" id="ARBA00022605"/>
    </source>
</evidence>
<evidence type="ECO:0000256" key="7">
    <source>
        <dbReference type="ARBA" id="ARBA00038240"/>
    </source>
</evidence>
<keyword evidence="1 8" id="KW-0028">Amino-acid biosynthesis</keyword>
<organism evidence="11 12">
    <name type="scientific">Candidatus Liberibacter ctenarytainae</name>
    <dbReference type="NCBI Taxonomy" id="2020335"/>
    <lineage>
        <taxon>Bacteria</taxon>
        <taxon>Pseudomonadati</taxon>
        <taxon>Pseudomonadota</taxon>
        <taxon>Alphaproteobacteria</taxon>
        <taxon>Hyphomicrobiales</taxon>
        <taxon>Rhizobiaceae</taxon>
        <taxon>Liberibacter</taxon>
    </lineage>
</organism>
<dbReference type="EMBL" id="SEOL01000001">
    <property type="protein sequence ID" value="MBL0848749.1"/>
    <property type="molecule type" value="Genomic_DNA"/>
</dbReference>
<dbReference type="Gene3D" id="3.90.1200.10">
    <property type="match status" value="1"/>
</dbReference>
<keyword evidence="6 8" id="KW-0067">ATP-binding</keyword>
<dbReference type="InterPro" id="IPR050249">
    <property type="entry name" value="Pseudomonas-type_ThrB"/>
</dbReference>
<dbReference type="NCBIfam" id="TIGR00938">
    <property type="entry name" value="thrB_alt"/>
    <property type="match status" value="1"/>
</dbReference>
<evidence type="ECO:0000256" key="4">
    <source>
        <dbReference type="ARBA" id="ARBA00022741"/>
    </source>
</evidence>
<dbReference type="EC" id="2.7.1.39" evidence="8 9"/>
<reference evidence="11" key="1">
    <citation type="submission" date="2019-02" db="EMBL/GenBank/DDBJ databases">
        <title>A novel Candidatus Liberibacter species associated with the New Zealand native fuchsia psyllid, Ctenarytaina fuchsiae.</title>
        <authorList>
            <person name="Thompson S.M."/>
            <person name="Jorgensen N."/>
            <person name="David C."/>
            <person name="Bulman S.R."/>
            <person name="Smith G.R."/>
        </authorList>
    </citation>
    <scope>NUCLEOTIDE SEQUENCE</scope>
    <source>
        <strain evidence="11">Oxford</strain>
    </source>
</reference>
<comment type="pathway">
    <text evidence="8">Amino-acid biosynthesis; L-threonine biosynthesis; L-threonine from L-aspartate: step 4/5.</text>
</comment>